<protein>
    <submittedName>
        <fullName evidence="1">Uncharacterized protein</fullName>
    </submittedName>
</protein>
<accession>W4VC27</accession>
<sequence length="225" mass="25909">MNINELKWTRSQLWEGCILASIAHAIMVAHYPELSNEHSWDGMNYSVQDSSGARGTITFHHKYCIGAFRDEHSSRILGRIDNSLKYFKGAPDEVIRLAEEETLQYLLDEIEGNVFPVITTAFWGYENRLFTTDLFDDMWQNGGFLLERQVSDFDSAINEWIKYYDMSDVQVKLLKSIYARKITNPNNKIILSKDEITMIGSNDLEGLKESKISFEEINISFGEAL</sequence>
<evidence type="ECO:0000313" key="2">
    <source>
        <dbReference type="Proteomes" id="UP000019109"/>
    </source>
</evidence>
<dbReference type="RefSeq" id="WP_038291495.1">
    <property type="nucleotide sequence ID" value="NZ_BAVR01000112.1"/>
</dbReference>
<evidence type="ECO:0000313" key="1">
    <source>
        <dbReference type="EMBL" id="GAE90935.1"/>
    </source>
</evidence>
<proteinExistence type="predicted"/>
<dbReference type="STRING" id="1294263.JCM21531_4598"/>
<dbReference type="EMBL" id="BAVR01000112">
    <property type="protein sequence ID" value="GAE90935.1"/>
    <property type="molecule type" value="Genomic_DNA"/>
</dbReference>
<keyword evidence="2" id="KW-1185">Reference proteome</keyword>
<reference evidence="1" key="1">
    <citation type="journal article" date="2014" name="Genome Announc.">
        <title>Draft Genome Sequence of Clostridium straminisolvens Strain JCM 21531T, Isolated from a Cellulose-Degrading Bacterial Community.</title>
        <authorList>
            <person name="Yuki M."/>
            <person name="Oshima K."/>
            <person name="Suda W."/>
            <person name="Sakamoto M."/>
            <person name="Kitamura K."/>
            <person name="Iida T."/>
            <person name="Hattori M."/>
            <person name="Ohkuma M."/>
        </authorList>
    </citation>
    <scope>NUCLEOTIDE SEQUENCE [LARGE SCALE GENOMIC DNA]</scope>
    <source>
        <strain evidence="1">JCM 21531</strain>
    </source>
</reference>
<organism evidence="1 2">
    <name type="scientific">Acetivibrio straminisolvens JCM 21531</name>
    <dbReference type="NCBI Taxonomy" id="1294263"/>
    <lineage>
        <taxon>Bacteria</taxon>
        <taxon>Bacillati</taxon>
        <taxon>Bacillota</taxon>
        <taxon>Clostridia</taxon>
        <taxon>Eubacteriales</taxon>
        <taxon>Oscillospiraceae</taxon>
        <taxon>Acetivibrio</taxon>
    </lineage>
</organism>
<name>W4VC27_9FIRM</name>
<dbReference type="AlphaFoldDB" id="W4VC27"/>
<dbReference type="OrthoDB" id="2049249at2"/>
<comment type="caution">
    <text evidence="1">The sequence shown here is derived from an EMBL/GenBank/DDBJ whole genome shotgun (WGS) entry which is preliminary data.</text>
</comment>
<gene>
    <name evidence="1" type="ORF">JCM21531_4598</name>
</gene>
<dbReference type="Proteomes" id="UP000019109">
    <property type="component" value="Unassembled WGS sequence"/>
</dbReference>